<protein>
    <submittedName>
        <fullName evidence="2">Uncharacterized protein</fullName>
    </submittedName>
</protein>
<dbReference type="GeneID" id="30993374"/>
<accession>A0A1E4RGB6</accession>
<feature type="transmembrane region" description="Helical" evidence="1">
    <location>
        <begin position="65"/>
        <end position="85"/>
    </location>
</feature>
<dbReference type="RefSeq" id="XP_020075379.1">
    <property type="nucleotide sequence ID" value="XM_020218824.1"/>
</dbReference>
<evidence type="ECO:0000256" key="1">
    <source>
        <dbReference type="SAM" id="Phobius"/>
    </source>
</evidence>
<gene>
    <name evidence="2" type="ORF">HYPBUDRAFT_111319</name>
</gene>
<dbReference type="OrthoDB" id="10512009at2759"/>
<dbReference type="AlphaFoldDB" id="A0A1E4RGB6"/>
<keyword evidence="1" id="KW-0472">Membrane</keyword>
<feature type="non-terminal residue" evidence="2">
    <location>
        <position position="1"/>
    </location>
</feature>
<reference evidence="3" key="1">
    <citation type="submission" date="2016-05" db="EMBL/GenBank/DDBJ databases">
        <title>Comparative genomics of biotechnologically important yeasts.</title>
        <authorList>
            <consortium name="DOE Joint Genome Institute"/>
            <person name="Riley R."/>
            <person name="Haridas S."/>
            <person name="Wolfe K.H."/>
            <person name="Lopes M.R."/>
            <person name="Hittinger C.T."/>
            <person name="Goker M."/>
            <person name="Salamov A."/>
            <person name="Wisecaver J."/>
            <person name="Long T.M."/>
            <person name="Aerts A.L."/>
            <person name="Barry K."/>
            <person name="Choi C."/>
            <person name="Clum A."/>
            <person name="Coughlan A.Y."/>
            <person name="Deshpande S."/>
            <person name="Douglass A.P."/>
            <person name="Hanson S.J."/>
            <person name="Klenk H.-P."/>
            <person name="Labutti K."/>
            <person name="Lapidus A."/>
            <person name="Lindquist E."/>
            <person name="Lipzen A."/>
            <person name="Meier-Kolthoff J.P."/>
            <person name="Ohm R.A."/>
            <person name="Otillar R.P."/>
            <person name="Pangilinan J."/>
            <person name="Peng Y."/>
            <person name="Rokas A."/>
            <person name="Rosa C.A."/>
            <person name="Scheuner C."/>
            <person name="Sibirny A.A."/>
            <person name="Slot J.C."/>
            <person name="Stielow J.B."/>
            <person name="Sun H."/>
            <person name="Kurtzman C.P."/>
            <person name="Blackwell M."/>
            <person name="Grigoriev I.V."/>
            <person name="Jeffries T.W."/>
        </authorList>
    </citation>
    <scope>NUCLEOTIDE SEQUENCE [LARGE SCALE GENOMIC DNA]</scope>
    <source>
        <strain evidence="3">NRRL Y-1933</strain>
    </source>
</reference>
<evidence type="ECO:0000313" key="2">
    <source>
        <dbReference type="EMBL" id="ODV66312.1"/>
    </source>
</evidence>
<sequence length="91" mass="9955">SVTFFLNSPLSNEFFSVKPVIYSTNTSASEIELIGVFSCKTFSNADIKSPFLFSVLYASSKTGYFSSYLANFFIFALTGPGKVLISIPARI</sequence>
<keyword evidence="1" id="KW-0812">Transmembrane</keyword>
<dbReference type="Proteomes" id="UP000095085">
    <property type="component" value="Unassembled WGS sequence"/>
</dbReference>
<proteinExistence type="predicted"/>
<evidence type="ECO:0000313" key="3">
    <source>
        <dbReference type="Proteomes" id="UP000095085"/>
    </source>
</evidence>
<dbReference type="EMBL" id="KV454542">
    <property type="protein sequence ID" value="ODV66312.1"/>
    <property type="molecule type" value="Genomic_DNA"/>
</dbReference>
<keyword evidence="3" id="KW-1185">Reference proteome</keyword>
<organism evidence="2 3">
    <name type="scientific">Hyphopichia burtonii NRRL Y-1933</name>
    <dbReference type="NCBI Taxonomy" id="984485"/>
    <lineage>
        <taxon>Eukaryota</taxon>
        <taxon>Fungi</taxon>
        <taxon>Dikarya</taxon>
        <taxon>Ascomycota</taxon>
        <taxon>Saccharomycotina</taxon>
        <taxon>Pichiomycetes</taxon>
        <taxon>Debaryomycetaceae</taxon>
        <taxon>Hyphopichia</taxon>
    </lineage>
</organism>
<name>A0A1E4RGB6_9ASCO</name>
<keyword evidence="1" id="KW-1133">Transmembrane helix</keyword>